<dbReference type="Gene3D" id="4.10.60.10">
    <property type="entry name" value="Zinc finger, CCHC-type"/>
    <property type="match status" value="1"/>
</dbReference>
<evidence type="ECO:0000256" key="2">
    <source>
        <dbReference type="SAM" id="MobiDB-lite"/>
    </source>
</evidence>
<evidence type="ECO:0000259" key="3">
    <source>
        <dbReference type="PROSITE" id="PS50158"/>
    </source>
</evidence>
<dbReference type="GO" id="GO:0008270">
    <property type="term" value="F:zinc ion binding"/>
    <property type="evidence" value="ECO:0007669"/>
    <property type="project" value="UniProtKB-KW"/>
</dbReference>
<keyword evidence="1" id="KW-0863">Zinc-finger</keyword>
<dbReference type="SUPFAM" id="SSF57756">
    <property type="entry name" value="Retrovirus zinc finger-like domains"/>
    <property type="match status" value="1"/>
</dbReference>
<dbReference type="SMART" id="SM00343">
    <property type="entry name" value="ZnF_C2HC"/>
    <property type="match status" value="1"/>
</dbReference>
<organism evidence="4">
    <name type="scientific">Oryza sativa</name>
    <name type="common">Rice</name>
    <dbReference type="NCBI Taxonomy" id="4530"/>
    <lineage>
        <taxon>Eukaryota</taxon>
        <taxon>Viridiplantae</taxon>
        <taxon>Streptophyta</taxon>
        <taxon>Embryophyta</taxon>
        <taxon>Tracheophyta</taxon>
        <taxon>Spermatophyta</taxon>
        <taxon>Magnoliopsida</taxon>
        <taxon>Liliopsida</taxon>
        <taxon>Poales</taxon>
        <taxon>Poaceae</taxon>
        <taxon>BOP clade</taxon>
        <taxon>Oryzoideae</taxon>
        <taxon>Oryzeae</taxon>
        <taxon>Oryzinae</taxon>
        <taxon>Oryza</taxon>
    </lineage>
</organism>
<dbReference type="GO" id="GO:0003676">
    <property type="term" value="F:nucleic acid binding"/>
    <property type="evidence" value="ECO:0007669"/>
    <property type="project" value="InterPro"/>
</dbReference>
<keyword evidence="1" id="KW-0862">Zinc</keyword>
<dbReference type="Pfam" id="PF00098">
    <property type="entry name" value="zf-CCHC"/>
    <property type="match status" value="1"/>
</dbReference>
<accession>Q949E9</accession>
<name>Q949E9_ORYSA</name>
<evidence type="ECO:0000313" key="4">
    <source>
        <dbReference type="EMBL" id="CAC39043.1"/>
    </source>
</evidence>
<feature type="domain" description="CCHC-type" evidence="3">
    <location>
        <begin position="103"/>
        <end position="118"/>
    </location>
</feature>
<feature type="compositionally biased region" description="Basic residues" evidence="2">
    <location>
        <begin position="133"/>
        <end position="145"/>
    </location>
</feature>
<dbReference type="EMBL" id="AJ307662">
    <property type="protein sequence ID" value="CAC39043.1"/>
    <property type="molecule type" value="Genomic_DNA"/>
</dbReference>
<evidence type="ECO:0000256" key="1">
    <source>
        <dbReference type="PROSITE-ProRule" id="PRU00047"/>
    </source>
</evidence>
<protein>
    <recommendedName>
        <fullName evidence="3">CCHC-type domain-containing protein</fullName>
    </recommendedName>
</protein>
<dbReference type="PROSITE" id="PS50158">
    <property type="entry name" value="ZF_CCHC"/>
    <property type="match status" value="1"/>
</dbReference>
<proteinExistence type="predicted"/>
<dbReference type="InterPro" id="IPR001878">
    <property type="entry name" value="Znf_CCHC"/>
</dbReference>
<reference evidence="4" key="1">
    <citation type="journal article" date="2001" name="Genome Res.">
        <title>Conservation of microstructure between a sequenced region of the genome of rice and multiple segments of the genome of Arabidopsis thaliana.</title>
        <authorList>
            <person name="Mayer K."/>
            <person name="Murphy G."/>
            <person name="Tarchini R."/>
            <person name="Wambutt R."/>
            <person name="Volckaert G."/>
            <person name="Pohl T."/>
            <person name="Duesterhoeft A."/>
            <person name="Stiekema W."/>
            <person name="Entian K.D."/>
            <person name="Terryn N."/>
            <person name="Lemcke K."/>
            <person name="Haase D."/>
            <person name="Hall C.R."/>
            <person name="van Dodeweerd A.M."/>
            <person name="Tingey S.V."/>
            <person name="Mewes H.W."/>
            <person name="Bevan M."/>
            <person name="Bancroft I."/>
        </authorList>
    </citation>
    <scope>NUCLEOTIDE SEQUENCE</scope>
</reference>
<dbReference type="AlphaFoldDB" id="Q949E9"/>
<feature type="region of interest" description="Disordered" evidence="2">
    <location>
        <begin position="124"/>
        <end position="145"/>
    </location>
</feature>
<sequence>MVAWQRWQLAKLRSTAGKTQRRCVVHPVVQHRQATASSRAALIPPVAPLTRASKGAAVGDDDLSRIKAVDVTVPSGVVLTNGSLPSGCEDCGYGGGGGDDRACYKCGKEGHMAKDCSQGATTAREEYNGRWPHPTRPRRQQRQRQGHLLHSIRVNEPRLCVACGVSVVIVVLCCLAPRMCQLAPAVARRASRAGRFAPPRSSPAPAALRRLGERERIERIRMTCGAKWPHHFYYFVCD</sequence>
<gene>
    <name evidence="4" type="primary">W325ERIPDK</name>
</gene>
<dbReference type="InterPro" id="IPR036875">
    <property type="entry name" value="Znf_CCHC_sf"/>
</dbReference>
<keyword evidence="1" id="KW-0479">Metal-binding</keyword>